<dbReference type="GO" id="GO:0010119">
    <property type="term" value="P:regulation of stomatal movement"/>
    <property type="evidence" value="ECO:0007669"/>
    <property type="project" value="InterPro"/>
</dbReference>
<evidence type="ECO:0000256" key="4">
    <source>
        <dbReference type="ARBA" id="ARBA00023306"/>
    </source>
</evidence>
<dbReference type="Pfam" id="PF16712">
    <property type="entry name" value="SCAB_CC"/>
    <property type="match status" value="1"/>
</dbReference>
<dbReference type="InterPro" id="IPR032009">
    <property type="entry name" value="SCAB_CC"/>
</dbReference>
<keyword evidence="2" id="KW-0132">Cell division</keyword>
<sequence>MRSMMRVIRDSGDAMQEEAVRMVSSDVNFAKGQFPEYKIGANNMIIEPEKSSEVIPLKEIVARETAQLLEQHKRLSVRDLKEKFEKGLLGANKLSNEAKWREVASLDRQVLLKKLRDTLESLRGRVAGRNRDDAEEAISLVEALAVQLTQREGELLHEKAEVKKLANFLKQATEDARKVAEEERAIALAEIEKAKAAIKRVEQALEEHELSTTSTENQELEELRKEIQEARRIKMLHQPSRVTDMEHELRALRKLVLEKTQLCIQLKKELAMIKKLEDEGPHLYELEGSESLGSCLRIVCRSDSAPGISNYSIQWYRVNAEGSRKEIISGATKEIYAPEPFDVGRILHAEMNLNDQRVTLMTMSPIDPGLESYVEALSKKSDSEFNVVVTQANGRDYASNSVHVFHVGKLRIKLRKGRSTKAKESYSASMQLCGVRGGGNAAAKAVFWQSKKGLFFTLAFETERERNAAIMLARKFCFWGRMIKLQLGPDKLICCTPILITRASFYLPYNLVVTAEATTVAANPGVEGEGESGAAQRLHSFFSSVLSSIFFGQQSQEQERLIRIRLVLRSGGLVPTGKQKAAAGADAKNRRALEDIGNLVNVRGAEGKPQAQINRPITRSFGAQLLAHAQAVAAVTKKPVAVPADGAVGKGGAKPANKKAPTVKPKPENVIEISDDKKEATKQVSTTTTTAAAAVAANVGSRGKPSRKKVHTFTSVLTARSKDACGLTGKPKELVQDIDASDADDQLAVVDYVEDIYKFYKLAEHESRPHDYIDSQVEINAKMRAILADWIIEVHHKFELMPETLYLTFYVIDRYLSMEMVPRRELQLVGVGAMLIACKYEEIWAPEVNDFICISDRAYTREQILGMEKTILNKLEWNLTVPTPYVFLVRFLKAAASDKEMEHMVFFFAELGLVQYPMIMYCPSMFAASAVYAARCTLKKDPFWTKTLKRHTGFSEQQLLDCSKILVNAHATATESKQKVVYKKYSHEQFAAVALQPAATKTMEELKKSIE</sequence>
<organism evidence="9 10">
    <name type="scientific">Ananas comosus</name>
    <name type="common">Pineapple</name>
    <name type="synonym">Ananas ananas</name>
    <dbReference type="NCBI Taxonomy" id="4615"/>
    <lineage>
        <taxon>Eukaryota</taxon>
        <taxon>Viridiplantae</taxon>
        <taxon>Streptophyta</taxon>
        <taxon>Embryophyta</taxon>
        <taxon>Tracheophyta</taxon>
        <taxon>Spermatophyta</taxon>
        <taxon>Magnoliopsida</taxon>
        <taxon>Liliopsida</taxon>
        <taxon>Poales</taxon>
        <taxon>Bromeliaceae</taxon>
        <taxon>Bromelioideae</taxon>
        <taxon>Ananas</taxon>
    </lineage>
</organism>
<dbReference type="Pfam" id="PF02984">
    <property type="entry name" value="Cyclin_C"/>
    <property type="match status" value="1"/>
</dbReference>
<dbReference type="FunFam" id="1.10.472.10:FF:000032">
    <property type="entry name" value="G2/mitotic-specific cyclin-1"/>
    <property type="match status" value="1"/>
</dbReference>
<evidence type="ECO:0000256" key="3">
    <source>
        <dbReference type="ARBA" id="ARBA00023127"/>
    </source>
</evidence>
<dbReference type="Pfam" id="PF17684">
    <property type="entry name" value="SCAB-PH"/>
    <property type="match status" value="1"/>
</dbReference>
<comment type="caution">
    <text evidence="9">The sequence shown here is derived from an EMBL/GenBank/DDBJ whole genome shotgun (WGS) entry which is preliminary data.</text>
</comment>
<evidence type="ECO:0000313" key="9">
    <source>
        <dbReference type="EMBL" id="OAY74827.1"/>
    </source>
</evidence>
<dbReference type="PANTHER" id="PTHR31172:SF3">
    <property type="entry name" value="STOMATAL CLOSURE-RELATED ACTIN-BINDING PROTEIN 1"/>
    <property type="match status" value="1"/>
</dbReference>
<dbReference type="PROSITE" id="PS00292">
    <property type="entry name" value="CYCLINS"/>
    <property type="match status" value="1"/>
</dbReference>
<comment type="similarity">
    <text evidence="1">Belongs to the cyclin family. Cyclin AB subfamily.</text>
</comment>
<dbReference type="CDD" id="cd20567">
    <property type="entry name" value="CYCLIN_AtCycB-like_rpt1"/>
    <property type="match status" value="1"/>
</dbReference>
<evidence type="ECO:0000259" key="7">
    <source>
        <dbReference type="SMART" id="SM00385"/>
    </source>
</evidence>
<dbReference type="Gene3D" id="2.60.40.2700">
    <property type="match status" value="1"/>
</dbReference>
<dbReference type="InterPro" id="IPR041144">
    <property type="entry name" value="SCAB-PH"/>
</dbReference>
<dbReference type="CDD" id="cd20511">
    <property type="entry name" value="CYCLIN_AtCycB-like_rpt2"/>
    <property type="match status" value="1"/>
</dbReference>
<dbReference type="Gene3D" id="1.20.5.440">
    <property type="entry name" value="ATP synthase delta/epsilon subunit, C-terminal domain"/>
    <property type="match status" value="1"/>
</dbReference>
<gene>
    <name evidence="9" type="ORF">ACMD2_07002</name>
</gene>
<dbReference type="STRING" id="4615.A0A199VCH6"/>
<dbReference type="PANTHER" id="PTHR31172">
    <property type="entry name" value="STOMATAL CLOSURE-RELATED ACTIN-BINDING PROTEIN 1"/>
    <property type="match status" value="1"/>
</dbReference>
<evidence type="ECO:0000256" key="2">
    <source>
        <dbReference type="ARBA" id="ARBA00022618"/>
    </source>
</evidence>
<dbReference type="InterPro" id="IPR032012">
    <property type="entry name" value="SCAB-ABD"/>
</dbReference>
<dbReference type="Proteomes" id="UP000092600">
    <property type="component" value="Unassembled WGS sequence"/>
</dbReference>
<name>A0A199VCH6_ANACO</name>
<dbReference type="SMART" id="SM00385">
    <property type="entry name" value="CYCLIN"/>
    <property type="match status" value="2"/>
</dbReference>
<dbReference type="GO" id="GO:0007015">
    <property type="term" value="P:actin filament organization"/>
    <property type="evidence" value="ECO:0007669"/>
    <property type="project" value="InterPro"/>
</dbReference>
<feature type="domain" description="Cyclin-like" evidence="7">
    <location>
        <begin position="886"/>
        <end position="968"/>
    </location>
</feature>
<dbReference type="GO" id="GO:0051301">
    <property type="term" value="P:cell division"/>
    <property type="evidence" value="ECO:0007669"/>
    <property type="project" value="UniProtKB-KW"/>
</dbReference>
<dbReference type="GO" id="GO:0010332">
    <property type="term" value="P:response to gamma radiation"/>
    <property type="evidence" value="ECO:0007669"/>
    <property type="project" value="UniProtKB-ARBA"/>
</dbReference>
<protein>
    <submittedName>
        <fullName evidence="9">Stomatal closure-related actin-binding protein 1</fullName>
    </submittedName>
</protein>
<accession>A0A199VCH6</accession>
<dbReference type="InterPro" id="IPR006671">
    <property type="entry name" value="Cyclin_N"/>
</dbReference>
<reference evidence="9 10" key="1">
    <citation type="journal article" date="2016" name="DNA Res.">
        <title>The draft genome of MD-2 pineapple using hybrid error correction of long reads.</title>
        <authorList>
            <person name="Redwan R.M."/>
            <person name="Saidin A."/>
            <person name="Kumar S.V."/>
        </authorList>
    </citation>
    <scope>NUCLEOTIDE SEQUENCE [LARGE SCALE GENOMIC DNA]</scope>
    <source>
        <strain evidence="10">cv. MD2</strain>
        <tissue evidence="9">Leaf</tissue>
    </source>
</reference>
<dbReference type="InterPro" id="IPR004367">
    <property type="entry name" value="Cyclin_C-dom"/>
</dbReference>
<evidence type="ECO:0000256" key="6">
    <source>
        <dbReference type="SAM" id="Coils"/>
    </source>
</evidence>
<feature type="domain" description="Cyclin-like" evidence="7">
    <location>
        <begin position="789"/>
        <end position="873"/>
    </location>
</feature>
<dbReference type="EMBL" id="LSRQ01002266">
    <property type="protein sequence ID" value="OAY74827.1"/>
    <property type="molecule type" value="Genomic_DNA"/>
</dbReference>
<dbReference type="Pfam" id="PF16709">
    <property type="entry name" value="SCAB-Ig"/>
    <property type="match status" value="1"/>
</dbReference>
<feature type="coiled-coil region" evidence="6">
    <location>
        <begin position="131"/>
        <end position="233"/>
    </location>
</feature>
<dbReference type="Pfam" id="PF16711">
    <property type="entry name" value="SCAB-ABD"/>
    <property type="match status" value="1"/>
</dbReference>
<feature type="domain" description="Cyclin C-terminal" evidence="8">
    <location>
        <begin position="882"/>
        <end position="999"/>
    </location>
</feature>
<dbReference type="InterPro" id="IPR032015">
    <property type="entry name" value="SCAB-Ig"/>
</dbReference>
<evidence type="ECO:0000259" key="8">
    <source>
        <dbReference type="SMART" id="SM01332"/>
    </source>
</evidence>
<dbReference type="SMART" id="SM01332">
    <property type="entry name" value="Cyclin_C"/>
    <property type="match status" value="1"/>
</dbReference>
<dbReference type="Pfam" id="PF00134">
    <property type="entry name" value="Cyclin_N"/>
    <property type="match status" value="1"/>
</dbReference>
<dbReference type="AlphaFoldDB" id="A0A199VCH6"/>
<proteinExistence type="inferred from homology"/>
<keyword evidence="4" id="KW-0131">Cell cycle</keyword>
<dbReference type="InterPro" id="IPR036915">
    <property type="entry name" value="Cyclin-like_sf"/>
</dbReference>
<dbReference type="InterPro" id="IPR048258">
    <property type="entry name" value="Cyclins_cyclin-box"/>
</dbReference>
<dbReference type="Gene3D" id="1.10.472.10">
    <property type="entry name" value="Cyclin-like"/>
    <property type="match status" value="2"/>
</dbReference>
<evidence type="ECO:0000256" key="5">
    <source>
        <dbReference type="RuleBase" id="RU000383"/>
    </source>
</evidence>
<keyword evidence="3 5" id="KW-0195">Cyclin</keyword>
<dbReference type="Gene3D" id="2.30.29.140">
    <property type="match status" value="1"/>
</dbReference>
<dbReference type="InterPro" id="IPR039640">
    <property type="entry name" value="SCAB"/>
</dbReference>
<dbReference type="GO" id="GO:0003779">
    <property type="term" value="F:actin binding"/>
    <property type="evidence" value="ECO:0007669"/>
    <property type="project" value="InterPro"/>
</dbReference>
<evidence type="ECO:0000256" key="1">
    <source>
        <dbReference type="ARBA" id="ARBA00006955"/>
    </source>
</evidence>
<dbReference type="SUPFAM" id="SSF47954">
    <property type="entry name" value="Cyclin-like"/>
    <property type="match status" value="2"/>
</dbReference>
<dbReference type="InterPro" id="IPR013763">
    <property type="entry name" value="Cyclin-like_dom"/>
</dbReference>
<evidence type="ECO:0000313" key="10">
    <source>
        <dbReference type="Proteomes" id="UP000092600"/>
    </source>
</evidence>
<keyword evidence="6" id="KW-0175">Coiled coil</keyword>